<dbReference type="PANTHER" id="PTHR10259:SF11">
    <property type="entry name" value="THIOPURINE S-METHYLTRANSFERASE"/>
    <property type="match status" value="1"/>
</dbReference>
<keyword evidence="7" id="KW-0808">Transferase</keyword>
<sequence length="242" mass="27909">FKQENKMSKINAYGDEENIVMTLDDWNSRWKKKHTAFHLPKVNENLVKHENVLLDKQKMSVFVPLCGKTIDMKYIADKGHKVVGLECSEIAIHDFFNEHNIKFNKTKHPTSDFNIFQSEDSSVTIYQGNLFLFNSDVSGKLDATWDRGAFVAINPSQRGAYFGVMSEVMKVGAKYLLNTFRYDPTKYCGPPFSIEDQEIAQLSENRFTITALGEFEAINDRQRSWGLDSFTEKHILYLLVEK</sequence>
<dbReference type="EC" id="2.1.1.67" evidence="4"/>
<reference evidence="9" key="2">
    <citation type="submission" date="2025-08" db="UniProtKB">
        <authorList>
            <consortium name="Ensembl"/>
        </authorList>
    </citation>
    <scope>IDENTIFICATION</scope>
</reference>
<dbReference type="FunFam" id="3.40.50.150:FF:000101">
    <property type="entry name" value="Thiopurine S-methyltransferase"/>
    <property type="match status" value="1"/>
</dbReference>
<keyword evidence="10" id="KW-1185">Reference proteome</keyword>
<reference evidence="9" key="3">
    <citation type="submission" date="2025-09" db="UniProtKB">
        <authorList>
            <consortium name="Ensembl"/>
        </authorList>
    </citation>
    <scope>IDENTIFICATION</scope>
</reference>
<protein>
    <recommendedName>
        <fullName evidence="4">thiopurine S-methyltransferase</fullName>
        <ecNumber evidence="4">2.1.1.67</ecNumber>
    </recommendedName>
</protein>
<evidence type="ECO:0000256" key="7">
    <source>
        <dbReference type="ARBA" id="ARBA00022679"/>
    </source>
</evidence>
<organism evidence="9 10">
    <name type="scientific">Ciona intestinalis</name>
    <name type="common">Transparent sea squirt</name>
    <name type="synonym">Ascidia intestinalis</name>
    <dbReference type="NCBI Taxonomy" id="7719"/>
    <lineage>
        <taxon>Eukaryota</taxon>
        <taxon>Metazoa</taxon>
        <taxon>Chordata</taxon>
        <taxon>Tunicata</taxon>
        <taxon>Ascidiacea</taxon>
        <taxon>Phlebobranchia</taxon>
        <taxon>Cionidae</taxon>
        <taxon>Ciona</taxon>
    </lineage>
</organism>
<dbReference type="InterPro" id="IPR008854">
    <property type="entry name" value="TPMT"/>
</dbReference>
<evidence type="ECO:0000256" key="6">
    <source>
        <dbReference type="ARBA" id="ARBA00022603"/>
    </source>
</evidence>
<dbReference type="GO" id="GO:0032259">
    <property type="term" value="P:methylation"/>
    <property type="evidence" value="ECO:0007669"/>
    <property type="project" value="UniProtKB-KW"/>
</dbReference>
<reference evidence="10" key="1">
    <citation type="journal article" date="2002" name="Science">
        <title>The draft genome of Ciona intestinalis: insights into chordate and vertebrate origins.</title>
        <authorList>
            <person name="Dehal P."/>
            <person name="Satou Y."/>
            <person name="Campbell R.K."/>
            <person name="Chapman J."/>
            <person name="Degnan B."/>
            <person name="De Tomaso A."/>
            <person name="Davidson B."/>
            <person name="Di Gregorio A."/>
            <person name="Gelpke M."/>
            <person name="Goodstein D.M."/>
            <person name="Harafuji N."/>
            <person name="Hastings K.E."/>
            <person name="Ho I."/>
            <person name="Hotta K."/>
            <person name="Huang W."/>
            <person name="Kawashima T."/>
            <person name="Lemaire P."/>
            <person name="Martinez D."/>
            <person name="Meinertzhagen I.A."/>
            <person name="Necula S."/>
            <person name="Nonaka M."/>
            <person name="Putnam N."/>
            <person name="Rash S."/>
            <person name="Saiga H."/>
            <person name="Satake M."/>
            <person name="Terry A."/>
            <person name="Yamada L."/>
            <person name="Wang H.G."/>
            <person name="Awazu S."/>
            <person name="Azumi K."/>
            <person name="Boore J."/>
            <person name="Branno M."/>
            <person name="Chin-Bow S."/>
            <person name="DeSantis R."/>
            <person name="Doyle S."/>
            <person name="Francino P."/>
            <person name="Keys D.N."/>
            <person name="Haga S."/>
            <person name="Hayashi H."/>
            <person name="Hino K."/>
            <person name="Imai K.S."/>
            <person name="Inaba K."/>
            <person name="Kano S."/>
            <person name="Kobayashi K."/>
            <person name="Kobayashi M."/>
            <person name="Lee B.I."/>
            <person name="Makabe K.W."/>
            <person name="Manohar C."/>
            <person name="Matassi G."/>
            <person name="Medina M."/>
            <person name="Mochizuki Y."/>
            <person name="Mount S."/>
            <person name="Morishita T."/>
            <person name="Miura S."/>
            <person name="Nakayama A."/>
            <person name="Nishizaka S."/>
            <person name="Nomoto H."/>
            <person name="Ohta F."/>
            <person name="Oishi K."/>
            <person name="Rigoutsos I."/>
            <person name="Sano M."/>
            <person name="Sasaki A."/>
            <person name="Sasakura Y."/>
            <person name="Shoguchi E."/>
            <person name="Shin-i T."/>
            <person name="Spagnuolo A."/>
            <person name="Stainier D."/>
            <person name="Suzuki M.M."/>
            <person name="Tassy O."/>
            <person name="Takatori N."/>
            <person name="Tokuoka M."/>
            <person name="Yagi K."/>
            <person name="Yoshizaki F."/>
            <person name="Wada S."/>
            <person name="Zhang C."/>
            <person name="Hyatt P.D."/>
            <person name="Larimer F."/>
            <person name="Detter C."/>
            <person name="Doggett N."/>
            <person name="Glavina T."/>
            <person name="Hawkins T."/>
            <person name="Richardson P."/>
            <person name="Lucas S."/>
            <person name="Kohara Y."/>
            <person name="Levine M."/>
            <person name="Satoh N."/>
            <person name="Rokhsar D.S."/>
        </authorList>
    </citation>
    <scope>NUCLEOTIDE SEQUENCE [LARGE SCALE GENOMIC DNA]</scope>
</reference>
<dbReference type="InParanoid" id="F6U0U0"/>
<dbReference type="PANTHER" id="PTHR10259">
    <property type="entry name" value="THIOPURINE S-METHYLTRANSFERASE"/>
    <property type="match status" value="1"/>
</dbReference>
<evidence type="ECO:0000256" key="8">
    <source>
        <dbReference type="ARBA" id="ARBA00022691"/>
    </source>
</evidence>
<dbReference type="Pfam" id="PF05724">
    <property type="entry name" value="TPMT"/>
    <property type="match status" value="1"/>
</dbReference>
<name>F6U0U0_CIOIN</name>
<evidence type="ECO:0000256" key="1">
    <source>
        <dbReference type="ARBA" id="ARBA00000903"/>
    </source>
</evidence>
<proteinExistence type="inferred from homology"/>
<evidence type="ECO:0000256" key="5">
    <source>
        <dbReference type="ARBA" id="ARBA00022490"/>
    </source>
</evidence>
<dbReference type="Ensembl" id="ENSCINT00000025852.2">
    <property type="protein sequence ID" value="ENSCINP00000025606.2"/>
    <property type="gene ID" value="ENSCING00000002935.3"/>
</dbReference>
<dbReference type="Proteomes" id="UP000008144">
    <property type="component" value="Unassembled WGS sequence"/>
</dbReference>
<keyword evidence="8" id="KW-0949">S-adenosyl-L-methionine</keyword>
<comment type="catalytic activity">
    <reaction evidence="1">
        <text>S-adenosyl-L-methionine + a thiopurine = S-adenosyl-L-homocysteine + a thiopurine S-methylether.</text>
        <dbReference type="EC" id="2.1.1.67"/>
    </reaction>
</comment>
<dbReference type="Gene3D" id="3.40.50.150">
    <property type="entry name" value="Vaccinia Virus protein VP39"/>
    <property type="match status" value="1"/>
</dbReference>
<dbReference type="GO" id="GO:0005737">
    <property type="term" value="C:cytoplasm"/>
    <property type="evidence" value="ECO:0007669"/>
    <property type="project" value="UniProtKB-SubCell"/>
</dbReference>
<dbReference type="GeneTree" id="ENSGT00390000016823"/>
<dbReference type="GO" id="GO:0008119">
    <property type="term" value="F:thiopurine S-methyltransferase activity"/>
    <property type="evidence" value="ECO:0000318"/>
    <property type="project" value="GO_Central"/>
</dbReference>
<dbReference type="InterPro" id="IPR029063">
    <property type="entry name" value="SAM-dependent_MTases_sf"/>
</dbReference>
<evidence type="ECO:0000313" key="9">
    <source>
        <dbReference type="Ensembl" id="ENSCINP00000025606.2"/>
    </source>
</evidence>
<dbReference type="SUPFAM" id="SSF53335">
    <property type="entry name" value="S-adenosyl-L-methionine-dependent methyltransferases"/>
    <property type="match status" value="1"/>
</dbReference>
<evidence type="ECO:0000313" key="10">
    <source>
        <dbReference type="Proteomes" id="UP000008144"/>
    </source>
</evidence>
<evidence type="ECO:0000256" key="4">
    <source>
        <dbReference type="ARBA" id="ARBA00011905"/>
    </source>
</evidence>
<dbReference type="PIRSF" id="PIRSF023956">
    <property type="entry name" value="Thiopurine_S-methyltransferase"/>
    <property type="match status" value="1"/>
</dbReference>
<evidence type="ECO:0000256" key="3">
    <source>
        <dbReference type="ARBA" id="ARBA00008145"/>
    </source>
</evidence>
<dbReference type="PROSITE" id="PS51585">
    <property type="entry name" value="SAM_MT_TPMT"/>
    <property type="match status" value="1"/>
</dbReference>
<comment type="similarity">
    <text evidence="3">Belongs to the class I-like SAM-binding methyltransferase superfamily. TPMT family.</text>
</comment>
<comment type="subcellular location">
    <subcellularLocation>
        <location evidence="2">Cytoplasm</location>
    </subcellularLocation>
</comment>
<keyword evidence="5" id="KW-0963">Cytoplasm</keyword>
<evidence type="ECO:0000256" key="2">
    <source>
        <dbReference type="ARBA" id="ARBA00004496"/>
    </source>
</evidence>
<dbReference type="OMA" id="EKWVNRN"/>
<dbReference type="AlphaFoldDB" id="F6U0U0"/>
<dbReference type="STRING" id="7719.ENSCINP00000025606"/>
<keyword evidence="6" id="KW-0489">Methyltransferase</keyword>
<dbReference type="HOGENOM" id="CLU_085515_2_0_1"/>
<accession>F6U0U0</accession>
<dbReference type="InterPro" id="IPR025835">
    <property type="entry name" value="Thiopurine_S-MeTrfase"/>
</dbReference>